<dbReference type="EMBL" id="BARS01024590">
    <property type="protein sequence ID" value="GAG09696.1"/>
    <property type="molecule type" value="Genomic_DNA"/>
</dbReference>
<protein>
    <submittedName>
        <fullName evidence="1">Uncharacterized protein</fullName>
    </submittedName>
</protein>
<dbReference type="InterPro" id="IPR011990">
    <property type="entry name" value="TPR-like_helical_dom_sf"/>
</dbReference>
<feature type="non-terminal residue" evidence="1">
    <location>
        <position position="1"/>
    </location>
</feature>
<comment type="caution">
    <text evidence="1">The sequence shown here is derived from an EMBL/GenBank/DDBJ whole genome shotgun (WGS) entry which is preliminary data.</text>
</comment>
<dbReference type="AlphaFoldDB" id="X0WAK4"/>
<dbReference type="Pfam" id="PF13181">
    <property type="entry name" value="TPR_8"/>
    <property type="match status" value="2"/>
</dbReference>
<dbReference type="SMART" id="SM00028">
    <property type="entry name" value="TPR"/>
    <property type="match status" value="4"/>
</dbReference>
<sequence>HGLAWIYSKIDDHKNAIYYYKKMSELKQGYQTGYDGLGYAYFELKEYKKAIDCFNKLAPGYKRYYTVRLKTADSYKKLNNIKKAEKIYLNLISSYPKWSGAYNNLAYMYADKNINFEKGLEHVDRAIDLTIKYRYKKSNLCNYYDTKGWLYYKLKDYRSAKKWLEKSLKIKYKKTHQEHLNEIIKHL</sequence>
<organism evidence="1">
    <name type="scientific">marine sediment metagenome</name>
    <dbReference type="NCBI Taxonomy" id="412755"/>
    <lineage>
        <taxon>unclassified sequences</taxon>
        <taxon>metagenomes</taxon>
        <taxon>ecological metagenomes</taxon>
    </lineage>
</organism>
<name>X0WAK4_9ZZZZ</name>
<dbReference type="Pfam" id="PF13424">
    <property type="entry name" value="TPR_12"/>
    <property type="match status" value="1"/>
</dbReference>
<gene>
    <name evidence="1" type="ORF">S01H1_39025</name>
</gene>
<reference evidence="1" key="1">
    <citation type="journal article" date="2014" name="Front. Microbiol.">
        <title>High frequency of phylogenetically diverse reductive dehalogenase-homologous genes in deep subseafloor sedimentary metagenomes.</title>
        <authorList>
            <person name="Kawai M."/>
            <person name="Futagami T."/>
            <person name="Toyoda A."/>
            <person name="Takaki Y."/>
            <person name="Nishi S."/>
            <person name="Hori S."/>
            <person name="Arai W."/>
            <person name="Tsubouchi T."/>
            <person name="Morono Y."/>
            <person name="Uchiyama I."/>
            <person name="Ito T."/>
            <person name="Fujiyama A."/>
            <person name="Inagaki F."/>
            <person name="Takami H."/>
        </authorList>
    </citation>
    <scope>NUCLEOTIDE SEQUENCE</scope>
    <source>
        <strain evidence="1">Expedition CK06-06</strain>
    </source>
</reference>
<dbReference type="Gene3D" id="1.25.40.10">
    <property type="entry name" value="Tetratricopeptide repeat domain"/>
    <property type="match status" value="1"/>
</dbReference>
<accession>X0WAK4</accession>
<dbReference type="InterPro" id="IPR019734">
    <property type="entry name" value="TPR_rpt"/>
</dbReference>
<dbReference type="Pfam" id="PF13174">
    <property type="entry name" value="TPR_6"/>
    <property type="match status" value="1"/>
</dbReference>
<evidence type="ECO:0000313" key="1">
    <source>
        <dbReference type="EMBL" id="GAG09696.1"/>
    </source>
</evidence>
<proteinExistence type="predicted"/>
<dbReference type="SUPFAM" id="SSF48452">
    <property type="entry name" value="TPR-like"/>
    <property type="match status" value="1"/>
</dbReference>